<dbReference type="GO" id="GO:0008270">
    <property type="term" value="F:zinc ion binding"/>
    <property type="evidence" value="ECO:0007669"/>
    <property type="project" value="UniProtKB-KW"/>
</dbReference>
<dbReference type="PANTHER" id="PTHR31973:SF187">
    <property type="entry name" value="MUTATOR TRANSPOSASE MUDRA PROTEIN"/>
    <property type="match status" value="1"/>
</dbReference>
<reference evidence="7" key="2">
    <citation type="submission" date="2019-10" db="EMBL/GenBank/DDBJ databases">
        <title>A de novo genome assembly of a pear dwarfing rootstock.</title>
        <authorList>
            <person name="Wang F."/>
            <person name="Wang J."/>
            <person name="Li S."/>
            <person name="Zhang Y."/>
            <person name="Fang M."/>
            <person name="Ma L."/>
            <person name="Zhao Y."/>
            <person name="Jiang S."/>
        </authorList>
    </citation>
    <scope>NUCLEOTIDE SEQUENCE [LARGE SCALE GENOMIC DNA]</scope>
</reference>
<evidence type="ECO:0000256" key="3">
    <source>
        <dbReference type="ARBA" id="ARBA00022833"/>
    </source>
</evidence>
<dbReference type="OrthoDB" id="1166208at2759"/>
<keyword evidence="7" id="KW-1185">Reference proteome</keyword>
<dbReference type="PANTHER" id="PTHR31973">
    <property type="entry name" value="POLYPROTEIN, PUTATIVE-RELATED"/>
    <property type="match status" value="1"/>
</dbReference>
<evidence type="ECO:0000259" key="5">
    <source>
        <dbReference type="PROSITE" id="PS50966"/>
    </source>
</evidence>
<dbReference type="Proteomes" id="UP000327157">
    <property type="component" value="Chromosome 13"/>
</dbReference>
<dbReference type="SMART" id="SM00575">
    <property type="entry name" value="ZnF_PMZ"/>
    <property type="match status" value="1"/>
</dbReference>
<evidence type="ECO:0000256" key="2">
    <source>
        <dbReference type="ARBA" id="ARBA00022771"/>
    </source>
</evidence>
<sequence>MENCKLARFTYGGLCIISSISSTSTFNQICIDLCSRFKGLRIGWFELRYGLNEDPNCVLDCDADVLNMLMVFYVIEKSIVEILVIDKCDDSMVQLPTENTSSSYRTTDSIIVASENDHLGKYGSHGLNGDDVNAYNNPESIFELEVVPESNRFLHLFITYDAWIKGFIFCHPILFIDDTFIKSKYKRTLLSCCEKNDNDGELIISNFYIGHYLFLFSYCKKMMNLLANCAYTYTPFDFDDCMTEFKDNGQGYVKNFLCDLPKENNVIPHFPDIRVRLMGSMAEKRIFGQNIHTILTCSCVQWQYNCFPCSHALQVLQHDNHYVFYYIDDYWKTSFYQKRYQFGIHPFSDLEKPNIPFGRPKKTKIKFTGEISGSEKDVTCSRCGCSRHNKVSCKVVIQVNYLSK</sequence>
<gene>
    <name evidence="6" type="ORF">D8674_009347</name>
</gene>
<proteinExistence type="predicted"/>
<keyword evidence="1" id="KW-0479">Metal-binding</keyword>
<dbReference type="EMBL" id="SMOL01000753">
    <property type="protein sequence ID" value="KAB2599076.1"/>
    <property type="molecule type" value="Genomic_DNA"/>
</dbReference>
<protein>
    <recommendedName>
        <fullName evidence="5">SWIM-type domain-containing protein</fullName>
    </recommendedName>
</protein>
<keyword evidence="2 4" id="KW-0863">Zinc-finger</keyword>
<dbReference type="InterPro" id="IPR006564">
    <property type="entry name" value="Znf_PMZ"/>
</dbReference>
<dbReference type="AlphaFoldDB" id="A0A5N5F7P3"/>
<keyword evidence="3" id="KW-0862">Zinc</keyword>
<organism evidence="6 7">
    <name type="scientific">Pyrus ussuriensis x Pyrus communis</name>
    <dbReference type="NCBI Taxonomy" id="2448454"/>
    <lineage>
        <taxon>Eukaryota</taxon>
        <taxon>Viridiplantae</taxon>
        <taxon>Streptophyta</taxon>
        <taxon>Embryophyta</taxon>
        <taxon>Tracheophyta</taxon>
        <taxon>Spermatophyta</taxon>
        <taxon>Magnoliopsida</taxon>
        <taxon>eudicotyledons</taxon>
        <taxon>Gunneridae</taxon>
        <taxon>Pentapetalae</taxon>
        <taxon>rosids</taxon>
        <taxon>fabids</taxon>
        <taxon>Rosales</taxon>
        <taxon>Rosaceae</taxon>
        <taxon>Amygdaloideae</taxon>
        <taxon>Maleae</taxon>
        <taxon>Pyrus</taxon>
    </lineage>
</organism>
<feature type="domain" description="SWIM-type" evidence="5">
    <location>
        <begin position="287"/>
        <end position="320"/>
    </location>
</feature>
<reference evidence="6 7" key="3">
    <citation type="submission" date="2019-11" db="EMBL/GenBank/DDBJ databases">
        <title>A de novo genome assembly of a pear dwarfing rootstock.</title>
        <authorList>
            <person name="Wang F."/>
            <person name="Wang J."/>
            <person name="Li S."/>
            <person name="Zhang Y."/>
            <person name="Fang M."/>
            <person name="Ma L."/>
            <person name="Zhao Y."/>
            <person name="Jiang S."/>
        </authorList>
    </citation>
    <scope>NUCLEOTIDE SEQUENCE [LARGE SCALE GENOMIC DNA]</scope>
    <source>
        <strain evidence="6">S2</strain>
        <tissue evidence="6">Leaf</tissue>
    </source>
</reference>
<evidence type="ECO:0000256" key="1">
    <source>
        <dbReference type="ARBA" id="ARBA00022723"/>
    </source>
</evidence>
<dbReference type="SUPFAM" id="SSF54277">
    <property type="entry name" value="CAD &amp; PB1 domains"/>
    <property type="match status" value="1"/>
</dbReference>
<evidence type="ECO:0000256" key="4">
    <source>
        <dbReference type="PROSITE-ProRule" id="PRU00325"/>
    </source>
</evidence>
<reference evidence="6 7" key="1">
    <citation type="submission" date="2019-09" db="EMBL/GenBank/DDBJ databases">
        <authorList>
            <person name="Ou C."/>
        </authorList>
    </citation>
    <scope>NUCLEOTIDE SEQUENCE [LARGE SCALE GENOMIC DNA]</scope>
    <source>
        <strain evidence="6">S2</strain>
        <tissue evidence="6">Leaf</tissue>
    </source>
</reference>
<comment type="caution">
    <text evidence="6">The sequence shown here is derived from an EMBL/GenBank/DDBJ whole genome shotgun (WGS) entry which is preliminary data.</text>
</comment>
<accession>A0A5N5F7P3</accession>
<evidence type="ECO:0000313" key="6">
    <source>
        <dbReference type="EMBL" id="KAB2599076.1"/>
    </source>
</evidence>
<dbReference type="InterPro" id="IPR007527">
    <property type="entry name" value="Znf_SWIM"/>
</dbReference>
<evidence type="ECO:0000313" key="7">
    <source>
        <dbReference type="Proteomes" id="UP000327157"/>
    </source>
</evidence>
<dbReference type="PROSITE" id="PS50966">
    <property type="entry name" value="ZF_SWIM"/>
    <property type="match status" value="1"/>
</dbReference>
<name>A0A5N5F7P3_9ROSA</name>